<reference evidence="2" key="1">
    <citation type="journal article" date="2023" name="Mol. Phylogenet. Evol.">
        <title>Genome-scale phylogeny and comparative genomics of the fungal order Sordariales.</title>
        <authorList>
            <person name="Hensen N."/>
            <person name="Bonometti L."/>
            <person name="Westerberg I."/>
            <person name="Brannstrom I.O."/>
            <person name="Guillou S."/>
            <person name="Cros-Aarteil S."/>
            <person name="Calhoun S."/>
            <person name="Haridas S."/>
            <person name="Kuo A."/>
            <person name="Mondo S."/>
            <person name="Pangilinan J."/>
            <person name="Riley R."/>
            <person name="LaButti K."/>
            <person name="Andreopoulos B."/>
            <person name="Lipzen A."/>
            <person name="Chen C."/>
            <person name="Yan M."/>
            <person name="Daum C."/>
            <person name="Ng V."/>
            <person name="Clum A."/>
            <person name="Steindorff A."/>
            <person name="Ohm R.A."/>
            <person name="Martin F."/>
            <person name="Silar P."/>
            <person name="Natvig D.O."/>
            <person name="Lalanne C."/>
            <person name="Gautier V."/>
            <person name="Ament-Velasquez S.L."/>
            <person name="Kruys A."/>
            <person name="Hutchinson M.I."/>
            <person name="Powell A.J."/>
            <person name="Barry K."/>
            <person name="Miller A.N."/>
            <person name="Grigoriev I.V."/>
            <person name="Debuchy R."/>
            <person name="Gladieux P."/>
            <person name="Hiltunen Thoren M."/>
            <person name="Johannesson H."/>
        </authorList>
    </citation>
    <scope>NUCLEOTIDE SEQUENCE</scope>
    <source>
        <strain evidence="2">CBS 359.72</strain>
    </source>
</reference>
<sequence length="747" mass="84640">MGSADRLSIFRKVSSRHHDDETSDTAPTPHDDHNSDGGVPPPVYAPKTSSQVLPDVTDADIANMTAAFDSLNLSNLPVDPDVDTCLAHLRLLFAFQWMKEDVGFTDGLWDLWDSNAGRIEEWMRRPEKGPIGERQATEDGDAERKVLMGDKTMKYLSNIREKRWSLFVARAVDRYQIWWQYLMEFLPGEPLKEYNMDTPGSRQYSEFTCQSGSVLHWREDMLPPLDVLMVWHTHMLNPRAFLEDSILAGMRHFWATGIPWDLVNKAIDNDFNYNVSAECIQRWTQQTGLAWENAKDPMLKTIRCPRCSASIHIPWTTCKLSQRLQSPRWDPKAEDWYTTNAKFVQDHKSLLGPARRPMPGTLLDPKTGTPTGPSPSGEAPAYWFPNLLLKSGCGSIRTNIATIMSFKPRILEPSMEDVRLMIENALKDTASLREIDRITTSWRGQLPMESRMAVRKMMSRYWENFGPFALELSAAVMRQGIFIEKMCQLDWLHSPSSRDTMSRLLTKYQRFMQIMAWNPGKIAVPTLDVDLAWHTHQLSPSRYYRHTVGLTNRFIDHDDKIEDTTLGEQFEWTSRVYQKQYGEVYKVSESFHDSGAASLHPPSSSAHISAHPAVSARSDHSTPSLSQIHRRSSDLKRAEAYQRRLETALARASRRAKRKGREPPSKETVYYDHWGYPYAYAAPYLYPLWWTPGLYGAWYPGYVSLCGVGSYAACAAGTCGGTVAAGACGAPGVSCCKACCATTDICS</sequence>
<evidence type="ECO:0000313" key="2">
    <source>
        <dbReference type="EMBL" id="KAK4249025.1"/>
    </source>
</evidence>
<feature type="region of interest" description="Disordered" evidence="1">
    <location>
        <begin position="1"/>
        <end position="50"/>
    </location>
</feature>
<feature type="region of interest" description="Disordered" evidence="1">
    <location>
        <begin position="596"/>
        <end position="634"/>
    </location>
</feature>
<keyword evidence="3" id="KW-1185">Reference proteome</keyword>
<dbReference type="PANTHER" id="PTHR34365">
    <property type="entry name" value="ENOLASE (DUF1399)"/>
    <property type="match status" value="1"/>
</dbReference>
<dbReference type="Pfam" id="PF07173">
    <property type="entry name" value="GRDP-like"/>
    <property type="match status" value="1"/>
</dbReference>
<dbReference type="EMBL" id="MU857629">
    <property type="protein sequence ID" value="KAK4249025.1"/>
    <property type="molecule type" value="Genomic_DNA"/>
</dbReference>
<organism evidence="2 3">
    <name type="scientific">Corynascus novoguineensis</name>
    <dbReference type="NCBI Taxonomy" id="1126955"/>
    <lineage>
        <taxon>Eukaryota</taxon>
        <taxon>Fungi</taxon>
        <taxon>Dikarya</taxon>
        <taxon>Ascomycota</taxon>
        <taxon>Pezizomycotina</taxon>
        <taxon>Sordariomycetes</taxon>
        <taxon>Sordariomycetidae</taxon>
        <taxon>Sordariales</taxon>
        <taxon>Chaetomiaceae</taxon>
        <taxon>Corynascus</taxon>
    </lineage>
</organism>
<proteinExistence type="predicted"/>
<feature type="compositionally biased region" description="Low complexity" evidence="1">
    <location>
        <begin position="596"/>
        <end position="616"/>
    </location>
</feature>
<name>A0AAN7CW47_9PEZI</name>
<gene>
    <name evidence="2" type="ORF">C7999DRAFT_39873</name>
</gene>
<dbReference type="PANTHER" id="PTHR34365:SF7">
    <property type="entry name" value="GLYCINE-RICH DOMAIN-CONTAINING PROTEIN 1"/>
    <property type="match status" value="1"/>
</dbReference>
<feature type="region of interest" description="Disordered" evidence="1">
    <location>
        <begin position="354"/>
        <end position="376"/>
    </location>
</feature>
<feature type="compositionally biased region" description="Low complexity" evidence="1">
    <location>
        <begin position="367"/>
        <end position="376"/>
    </location>
</feature>
<accession>A0AAN7CW47</accession>
<comment type="caution">
    <text evidence="2">The sequence shown here is derived from an EMBL/GenBank/DDBJ whole genome shotgun (WGS) entry which is preliminary data.</text>
</comment>
<protein>
    <submittedName>
        <fullName evidence="2">Uncharacterized protein</fullName>
    </submittedName>
</protein>
<evidence type="ECO:0000313" key="3">
    <source>
        <dbReference type="Proteomes" id="UP001303647"/>
    </source>
</evidence>
<dbReference type="InterPro" id="IPR009836">
    <property type="entry name" value="GRDP-like"/>
</dbReference>
<evidence type="ECO:0000256" key="1">
    <source>
        <dbReference type="SAM" id="MobiDB-lite"/>
    </source>
</evidence>
<reference evidence="2" key="2">
    <citation type="submission" date="2023-05" db="EMBL/GenBank/DDBJ databases">
        <authorList>
            <consortium name="Lawrence Berkeley National Laboratory"/>
            <person name="Steindorff A."/>
            <person name="Hensen N."/>
            <person name="Bonometti L."/>
            <person name="Westerberg I."/>
            <person name="Brannstrom I.O."/>
            <person name="Guillou S."/>
            <person name="Cros-Aarteil S."/>
            <person name="Calhoun S."/>
            <person name="Haridas S."/>
            <person name="Kuo A."/>
            <person name="Mondo S."/>
            <person name="Pangilinan J."/>
            <person name="Riley R."/>
            <person name="Labutti K."/>
            <person name="Andreopoulos B."/>
            <person name="Lipzen A."/>
            <person name="Chen C."/>
            <person name="Yanf M."/>
            <person name="Daum C."/>
            <person name="Ng V."/>
            <person name="Clum A."/>
            <person name="Ohm R."/>
            <person name="Martin F."/>
            <person name="Silar P."/>
            <person name="Natvig D."/>
            <person name="Lalanne C."/>
            <person name="Gautier V."/>
            <person name="Ament-Velasquez S.L."/>
            <person name="Kruys A."/>
            <person name="Hutchinson M.I."/>
            <person name="Powell A.J."/>
            <person name="Barry K."/>
            <person name="Miller A.N."/>
            <person name="Grigoriev I.V."/>
            <person name="Debuchy R."/>
            <person name="Gladieux P."/>
            <person name="Thoren M.H."/>
            <person name="Johannesson H."/>
        </authorList>
    </citation>
    <scope>NUCLEOTIDE SEQUENCE</scope>
    <source>
        <strain evidence="2">CBS 359.72</strain>
    </source>
</reference>
<dbReference type="Proteomes" id="UP001303647">
    <property type="component" value="Unassembled WGS sequence"/>
</dbReference>
<dbReference type="AlphaFoldDB" id="A0AAN7CW47"/>